<dbReference type="EMBL" id="FOFG01000013">
    <property type="protein sequence ID" value="SER20131.1"/>
    <property type="molecule type" value="Genomic_DNA"/>
</dbReference>
<evidence type="ECO:0000256" key="1">
    <source>
        <dbReference type="SAM" id="MobiDB-lite"/>
    </source>
</evidence>
<dbReference type="Proteomes" id="UP000199647">
    <property type="component" value="Unassembled WGS sequence"/>
</dbReference>
<dbReference type="Gene3D" id="3.40.140.120">
    <property type="match status" value="1"/>
</dbReference>
<dbReference type="OrthoDB" id="9134461at2"/>
<sequence length="413" mass="45400">MLRWLTSRPARSSASGLSPLGRQPPQTAAKERQSPQTEAKASRAGPAIAVYSTGRALWTPRDYAALARAGYMRNPVVHRAVRMISEAAASVPWLLYEGRREITEHPLLSLLSRPNTRQSGNDFLEAVYGFLLVSGNAYIEAVTLGDDVRELHALRPDRMTIVPDGEGWPAAFEYRANGQSVRFEQDGDGAIPPILHVMQFHPLDDHYGFPPLEAAQTSLDTHNAASFWNKALLDNAARPSGALVYEGRDGANLSEEQFERLRDELEANFQGAANAGRPLLLEGGLEWRAMSLSPQEMDFMEAKNGAAREIALAFGIPPMLLGIPGDNTYSNYKEANVAFWRQTVLPLVGRASQALGGWLGPAYGDGLRLWYDADQIPALSSERDALWARVQAVEFLSRDEKREAVGYGRAGQD</sequence>
<accession>A0A1H9M977</accession>
<dbReference type="RefSeq" id="WP_092498393.1">
    <property type="nucleotide sequence ID" value="NZ_FOFG01000013.1"/>
</dbReference>
<name>A0A1H9M977_9HYPH</name>
<dbReference type="InterPro" id="IPR006944">
    <property type="entry name" value="Phage/GTA_portal"/>
</dbReference>
<dbReference type="AlphaFoldDB" id="A0A1H9M977"/>
<dbReference type="NCBIfam" id="TIGR01537">
    <property type="entry name" value="portal_HK97"/>
    <property type="match status" value="1"/>
</dbReference>
<dbReference type="STRING" id="1855383.SAMN05216548_11314"/>
<gene>
    <name evidence="2" type="ORF">SAMN05216548_11314</name>
</gene>
<protein>
    <submittedName>
        <fullName evidence="2">Phage portal protein, HK97 family</fullName>
    </submittedName>
</protein>
<dbReference type="Gene3D" id="1.20.1270.210">
    <property type="match status" value="1"/>
</dbReference>
<keyword evidence="3" id="KW-1185">Reference proteome</keyword>
<evidence type="ECO:0000313" key="2">
    <source>
        <dbReference type="EMBL" id="SER20131.1"/>
    </source>
</evidence>
<dbReference type="Gene3D" id="3.30.1120.70">
    <property type="match status" value="1"/>
</dbReference>
<reference evidence="2 3" key="1">
    <citation type="submission" date="2016-10" db="EMBL/GenBank/DDBJ databases">
        <authorList>
            <person name="de Groot N.N."/>
        </authorList>
    </citation>
    <scope>NUCLEOTIDE SEQUENCE [LARGE SCALE GENOMIC DNA]</scope>
    <source>
        <strain evidence="2 3">A52C2</strain>
    </source>
</reference>
<evidence type="ECO:0000313" key="3">
    <source>
        <dbReference type="Proteomes" id="UP000199647"/>
    </source>
</evidence>
<organism evidence="2 3">
    <name type="scientific">Faunimonas pinastri</name>
    <dbReference type="NCBI Taxonomy" id="1855383"/>
    <lineage>
        <taxon>Bacteria</taxon>
        <taxon>Pseudomonadati</taxon>
        <taxon>Pseudomonadota</taxon>
        <taxon>Alphaproteobacteria</taxon>
        <taxon>Hyphomicrobiales</taxon>
        <taxon>Afifellaceae</taxon>
        <taxon>Faunimonas</taxon>
    </lineage>
</organism>
<proteinExistence type="predicted"/>
<dbReference type="InterPro" id="IPR006427">
    <property type="entry name" value="Portal_HK97"/>
</dbReference>
<feature type="region of interest" description="Disordered" evidence="1">
    <location>
        <begin position="1"/>
        <end position="45"/>
    </location>
</feature>
<dbReference type="Pfam" id="PF04860">
    <property type="entry name" value="Phage_portal"/>
    <property type="match status" value="1"/>
</dbReference>